<organism evidence="1 2">
    <name type="scientific">Paenibacillus sacheonensis</name>
    <dbReference type="NCBI Taxonomy" id="742054"/>
    <lineage>
        <taxon>Bacteria</taxon>
        <taxon>Bacillati</taxon>
        <taxon>Bacillota</taxon>
        <taxon>Bacilli</taxon>
        <taxon>Bacillales</taxon>
        <taxon>Paenibacillaceae</taxon>
        <taxon>Paenibacillus</taxon>
    </lineage>
</organism>
<dbReference type="Gene3D" id="2.40.50.100">
    <property type="match status" value="1"/>
</dbReference>
<reference evidence="1 2" key="1">
    <citation type="submission" date="2020-01" db="EMBL/GenBank/DDBJ databases">
        <title>Paenibacillus soybeanensis sp. nov. isolated from the nodules of soybean (Glycine max(L.) Merr).</title>
        <authorList>
            <person name="Wang H."/>
        </authorList>
    </citation>
    <scope>NUCLEOTIDE SEQUENCE [LARGE SCALE GENOMIC DNA]</scope>
    <source>
        <strain evidence="1 2">DSM 23054</strain>
    </source>
</reference>
<comment type="caution">
    <text evidence="1">The sequence shown here is derived from an EMBL/GenBank/DDBJ whole genome shotgun (WGS) entry which is preliminary data.</text>
</comment>
<dbReference type="AlphaFoldDB" id="A0A7X5BY04"/>
<dbReference type="GO" id="GO:0015562">
    <property type="term" value="F:efflux transmembrane transporter activity"/>
    <property type="evidence" value="ECO:0007669"/>
    <property type="project" value="TreeGrafter"/>
</dbReference>
<dbReference type="EMBL" id="JAAAMU010000010">
    <property type="protein sequence ID" value="NBC71058.1"/>
    <property type="molecule type" value="Genomic_DNA"/>
</dbReference>
<keyword evidence="2" id="KW-1185">Reference proteome</keyword>
<dbReference type="Gene3D" id="2.40.420.20">
    <property type="match status" value="1"/>
</dbReference>
<dbReference type="PROSITE" id="PS51257">
    <property type="entry name" value="PROKAR_LIPOPROTEIN"/>
    <property type="match status" value="1"/>
</dbReference>
<dbReference type="SUPFAM" id="SSF111369">
    <property type="entry name" value="HlyD-like secretion proteins"/>
    <property type="match status" value="1"/>
</dbReference>
<dbReference type="Gene3D" id="1.10.287.470">
    <property type="entry name" value="Helix hairpin bin"/>
    <property type="match status" value="1"/>
</dbReference>
<dbReference type="PANTHER" id="PTHR30469:SF15">
    <property type="entry name" value="HLYD FAMILY OF SECRETION PROTEINS"/>
    <property type="match status" value="1"/>
</dbReference>
<name>A0A7X5BY04_9BACL</name>
<protein>
    <submittedName>
        <fullName evidence="1">Biotin/lipoyl-binding protein</fullName>
    </submittedName>
</protein>
<dbReference type="RefSeq" id="WP_161700653.1">
    <property type="nucleotide sequence ID" value="NZ_JAAAMU010000010.1"/>
</dbReference>
<sequence>MEERTSESRKRKIRLIAGLFLVLLAGCTLAGNSLRALSLPKVYTTVPSTGSLAHDYEGSAAIQPGEARDLMNPAGWKVSKVLVKQGERVHKGQPLVLYDDSDARLELADQQAVLKKLNLSMHQLENDYIEAASGDSASAKAAAANAIETAKLDIASEQRHIEHQQKTIAESRQITAPFDGSVTKVNAAAGLDSGGLPDITVANSAKGYQLQLLVPGETAALFHAGDTLDHITVEEADARTLTGTITTIEEAAAGGLAVTGGEETGVTADMGPTYKLTIVFTDDSLRGGEQVNVKLSKEGGDQLILVPNEAVHKNDRGAYVYTLRAEDGPLGNAYYVVETPIKIADANEYATAVSEGLFERQDIIINSSSFIMDGVRVRL</sequence>
<dbReference type="PANTHER" id="PTHR30469">
    <property type="entry name" value="MULTIDRUG RESISTANCE PROTEIN MDTA"/>
    <property type="match status" value="1"/>
</dbReference>
<accession>A0A7X5BY04</accession>
<proteinExistence type="predicted"/>
<dbReference type="GO" id="GO:1990281">
    <property type="term" value="C:efflux pump complex"/>
    <property type="evidence" value="ECO:0007669"/>
    <property type="project" value="TreeGrafter"/>
</dbReference>
<evidence type="ECO:0000313" key="1">
    <source>
        <dbReference type="EMBL" id="NBC71058.1"/>
    </source>
</evidence>
<dbReference type="Proteomes" id="UP000558113">
    <property type="component" value="Unassembled WGS sequence"/>
</dbReference>
<evidence type="ECO:0000313" key="2">
    <source>
        <dbReference type="Proteomes" id="UP000558113"/>
    </source>
</evidence>
<gene>
    <name evidence="1" type="ORF">GT003_18835</name>
</gene>
<dbReference type="OrthoDB" id="2593087at2"/>